<organism evidence="4 5">
    <name type="scientific">Chitinophaga parva</name>
    <dbReference type="NCBI Taxonomy" id="2169414"/>
    <lineage>
        <taxon>Bacteria</taxon>
        <taxon>Pseudomonadati</taxon>
        <taxon>Bacteroidota</taxon>
        <taxon>Chitinophagia</taxon>
        <taxon>Chitinophagales</taxon>
        <taxon>Chitinophagaceae</taxon>
        <taxon>Chitinophaga</taxon>
    </lineage>
</organism>
<keyword evidence="1" id="KW-0547">Nucleotide-binding</keyword>
<dbReference type="PROSITE" id="PS51459">
    <property type="entry name" value="FIDO"/>
    <property type="match status" value="1"/>
</dbReference>
<dbReference type="PANTHER" id="PTHR13504:SF38">
    <property type="entry name" value="FIDO DOMAIN-CONTAINING PROTEIN"/>
    <property type="match status" value="1"/>
</dbReference>
<dbReference type="PANTHER" id="PTHR13504">
    <property type="entry name" value="FIDO DOMAIN-CONTAINING PROTEIN DDB_G0283145"/>
    <property type="match status" value="1"/>
</dbReference>
<dbReference type="InterPro" id="IPR003812">
    <property type="entry name" value="Fido"/>
</dbReference>
<gene>
    <name evidence="4" type="ORF">DCC81_14840</name>
</gene>
<dbReference type="Gene3D" id="1.10.3290.10">
    <property type="entry name" value="Fido-like domain"/>
    <property type="match status" value="1"/>
</dbReference>
<evidence type="ECO:0000313" key="5">
    <source>
        <dbReference type="Proteomes" id="UP000244450"/>
    </source>
</evidence>
<dbReference type="GO" id="GO:0005524">
    <property type="term" value="F:ATP binding"/>
    <property type="evidence" value="ECO:0007669"/>
    <property type="project" value="UniProtKB-KW"/>
</dbReference>
<keyword evidence="1" id="KW-0067">ATP-binding</keyword>
<evidence type="ECO:0000259" key="3">
    <source>
        <dbReference type="PROSITE" id="PS51459"/>
    </source>
</evidence>
<proteinExistence type="predicted"/>
<dbReference type="RefSeq" id="WP_108687396.1">
    <property type="nucleotide sequence ID" value="NZ_QCYK01000002.1"/>
</dbReference>
<evidence type="ECO:0000256" key="1">
    <source>
        <dbReference type="PIRSR" id="PIRSR640198-2"/>
    </source>
</evidence>
<sequence>MSKKDAVAAELREIRDMIRDSYTGLTFEQLKKRLSFQVSDKTLKRRISSLLDLKEISQEGGQKQRIYKNESPVVLADMSFMLEEEGARFNEDRSLNLSGESRSLLAYFDIPARNRKAAGYNPDFLKSYTPNHTSYLTHQEKQLLATTGVTTHLLEPAGTYARQVLQRLLIDLSWNSSRLEGNTYSLLDTKRLIEQGSMMEGKSLVETTMILNHKDAIEFLVDGEDDIGFNSYTIKNLHAILSNNLLPAAASGRIRSHAVGIAQSTYKPIATTQQLEELFDLMLDKAEAIEDPFERSFFIMVHLPYLQPFDDVNKRVSRLAANIPLFKANLSPLTFVGVPKELYVKGLLAVYERNDIRLLKEIFMWAYQRSADSYAAIRQAVGEPDLFKQQQRAKINEIVRRVVIGAMGQKAASEAVIHAATALGSQKGQERFIEVVSTEILSLHDGNFARYRIRPSEFKAWKENWDRMPG</sequence>
<dbReference type="Proteomes" id="UP000244450">
    <property type="component" value="Unassembled WGS sequence"/>
</dbReference>
<feature type="site" description="Important for autoinhibition of adenylyltransferase activity" evidence="2">
    <location>
        <position position="180"/>
    </location>
</feature>
<protein>
    <submittedName>
        <fullName evidence="4">Cell filamentation protein Fic</fullName>
    </submittedName>
</protein>
<feature type="domain" description="Fido" evidence="3">
    <location>
        <begin position="229"/>
        <end position="368"/>
    </location>
</feature>
<accession>A0A2T7BGY9</accession>
<feature type="binding site" evidence="1">
    <location>
        <begin position="311"/>
        <end position="318"/>
    </location>
    <ligand>
        <name>ATP</name>
        <dbReference type="ChEBI" id="CHEBI:30616"/>
    </ligand>
</feature>
<dbReference type="InterPro" id="IPR036597">
    <property type="entry name" value="Fido-like_dom_sf"/>
</dbReference>
<comment type="caution">
    <text evidence="4">The sequence shown here is derived from an EMBL/GenBank/DDBJ whole genome shotgun (WGS) entry which is preliminary data.</text>
</comment>
<dbReference type="InterPro" id="IPR040198">
    <property type="entry name" value="Fido_containing"/>
</dbReference>
<evidence type="ECO:0000256" key="2">
    <source>
        <dbReference type="PIRSR" id="PIRSR640198-3"/>
    </source>
</evidence>
<dbReference type="Pfam" id="PF02661">
    <property type="entry name" value="Fic"/>
    <property type="match status" value="1"/>
</dbReference>
<dbReference type="AlphaFoldDB" id="A0A2T7BGY9"/>
<dbReference type="EMBL" id="QCYK01000002">
    <property type="protein sequence ID" value="PUZ25556.1"/>
    <property type="molecule type" value="Genomic_DNA"/>
</dbReference>
<dbReference type="OrthoDB" id="9813719at2"/>
<dbReference type="SUPFAM" id="SSF140931">
    <property type="entry name" value="Fic-like"/>
    <property type="match status" value="1"/>
</dbReference>
<evidence type="ECO:0000313" key="4">
    <source>
        <dbReference type="EMBL" id="PUZ25556.1"/>
    </source>
</evidence>
<keyword evidence="5" id="KW-1185">Reference proteome</keyword>
<name>A0A2T7BGY9_9BACT</name>
<reference evidence="4 5" key="1">
    <citation type="submission" date="2018-04" db="EMBL/GenBank/DDBJ databases">
        <title>Chitinophaga fuyangensis sp. nov., isolated from soil in a chemical factory.</title>
        <authorList>
            <person name="Chen K."/>
        </authorList>
    </citation>
    <scope>NUCLEOTIDE SEQUENCE [LARGE SCALE GENOMIC DNA]</scope>
    <source>
        <strain evidence="4 5">LY-1</strain>
    </source>
</reference>